<evidence type="ECO:0000256" key="1">
    <source>
        <dbReference type="ARBA" id="ARBA00022786"/>
    </source>
</evidence>
<dbReference type="Proteomes" id="UP001530315">
    <property type="component" value="Unassembled WGS sequence"/>
</dbReference>
<gene>
    <name evidence="3" type="ORF">ACHAW5_005002</name>
</gene>
<reference evidence="3 4" key="1">
    <citation type="submission" date="2024-10" db="EMBL/GenBank/DDBJ databases">
        <title>Updated reference genomes for cyclostephanoid diatoms.</title>
        <authorList>
            <person name="Roberts W.R."/>
            <person name="Alverson A.J."/>
        </authorList>
    </citation>
    <scope>NUCLEOTIDE SEQUENCE [LARGE SCALE GENOMIC DNA]</scope>
    <source>
        <strain evidence="3 4">AJA276-08</strain>
    </source>
</reference>
<dbReference type="AlphaFoldDB" id="A0ABD3P3R6"/>
<feature type="compositionally biased region" description="Basic and acidic residues" evidence="2">
    <location>
        <begin position="54"/>
        <end position="67"/>
    </location>
</feature>
<name>A0ABD3P3R6_9STRA</name>
<feature type="region of interest" description="Disordered" evidence="2">
    <location>
        <begin position="46"/>
        <end position="110"/>
    </location>
</feature>
<keyword evidence="1" id="KW-0833">Ubl conjugation pathway</keyword>
<evidence type="ECO:0000256" key="2">
    <source>
        <dbReference type="SAM" id="MobiDB-lite"/>
    </source>
</evidence>
<dbReference type="InterPro" id="IPR018860">
    <property type="entry name" value="APC_suCDC26"/>
</dbReference>
<dbReference type="Pfam" id="PF10471">
    <property type="entry name" value="ANAPC_CDC26"/>
    <property type="match status" value="1"/>
</dbReference>
<evidence type="ECO:0000313" key="3">
    <source>
        <dbReference type="EMBL" id="KAL3781095.1"/>
    </source>
</evidence>
<organism evidence="3 4">
    <name type="scientific">Stephanodiscus triporus</name>
    <dbReference type="NCBI Taxonomy" id="2934178"/>
    <lineage>
        <taxon>Eukaryota</taxon>
        <taxon>Sar</taxon>
        <taxon>Stramenopiles</taxon>
        <taxon>Ochrophyta</taxon>
        <taxon>Bacillariophyta</taxon>
        <taxon>Coscinodiscophyceae</taxon>
        <taxon>Thalassiosirophycidae</taxon>
        <taxon>Stephanodiscales</taxon>
        <taxon>Stephanodiscaceae</taxon>
        <taxon>Stephanodiscus</taxon>
    </lineage>
</organism>
<proteinExistence type="predicted"/>
<accession>A0ABD3P3R6</accession>
<dbReference type="EMBL" id="JALLAZ020001083">
    <property type="protein sequence ID" value="KAL3781095.1"/>
    <property type="molecule type" value="Genomic_DNA"/>
</dbReference>
<sequence>MALRRPPTRIELKADDVEEYDKDFYARCFADSLDYRPYVHSSGGLALFSSSSSDDDRRLAAERHAMSEKNQQQQQQRRPGSDLAETPSPFVSSRKKPSAAERIGYRKSSR</sequence>
<evidence type="ECO:0008006" key="5">
    <source>
        <dbReference type="Google" id="ProtNLM"/>
    </source>
</evidence>
<keyword evidence="4" id="KW-1185">Reference proteome</keyword>
<evidence type="ECO:0000313" key="4">
    <source>
        <dbReference type="Proteomes" id="UP001530315"/>
    </source>
</evidence>
<protein>
    <recommendedName>
        <fullName evidence="5">Anaphase-promoting complex subunit CDC26</fullName>
    </recommendedName>
</protein>
<comment type="caution">
    <text evidence="3">The sequence shown here is derived from an EMBL/GenBank/DDBJ whole genome shotgun (WGS) entry which is preliminary data.</text>
</comment>